<proteinExistence type="predicted"/>
<organism evidence="1">
    <name type="scientific">Anguilla anguilla</name>
    <name type="common">European freshwater eel</name>
    <name type="synonym">Muraena anguilla</name>
    <dbReference type="NCBI Taxonomy" id="7936"/>
    <lineage>
        <taxon>Eukaryota</taxon>
        <taxon>Metazoa</taxon>
        <taxon>Chordata</taxon>
        <taxon>Craniata</taxon>
        <taxon>Vertebrata</taxon>
        <taxon>Euteleostomi</taxon>
        <taxon>Actinopterygii</taxon>
        <taxon>Neopterygii</taxon>
        <taxon>Teleostei</taxon>
        <taxon>Anguilliformes</taxon>
        <taxon>Anguillidae</taxon>
        <taxon>Anguilla</taxon>
    </lineage>
</organism>
<dbReference type="AlphaFoldDB" id="A0A0E9XGC1"/>
<name>A0A0E9XGC1_ANGAN</name>
<dbReference type="EMBL" id="GBXM01007086">
    <property type="protein sequence ID" value="JAI01492.1"/>
    <property type="molecule type" value="Transcribed_RNA"/>
</dbReference>
<reference evidence="1" key="1">
    <citation type="submission" date="2014-11" db="EMBL/GenBank/DDBJ databases">
        <authorList>
            <person name="Amaro Gonzalez C."/>
        </authorList>
    </citation>
    <scope>NUCLEOTIDE SEQUENCE</scope>
</reference>
<evidence type="ECO:0000313" key="1">
    <source>
        <dbReference type="EMBL" id="JAI01492.1"/>
    </source>
</evidence>
<sequence length="38" mass="4260">MSVDLAGYWSDFWWGTALSTLVHDNLTSVVQYASSTIH</sequence>
<accession>A0A0E9XGC1</accession>
<protein>
    <submittedName>
        <fullName evidence="1">Uncharacterized protein</fullName>
    </submittedName>
</protein>
<reference evidence="1" key="2">
    <citation type="journal article" date="2015" name="Fish Shellfish Immunol.">
        <title>Early steps in the European eel (Anguilla anguilla)-Vibrio vulnificus interaction in the gills: Role of the RtxA13 toxin.</title>
        <authorList>
            <person name="Callol A."/>
            <person name="Pajuelo D."/>
            <person name="Ebbesson L."/>
            <person name="Teles M."/>
            <person name="MacKenzie S."/>
            <person name="Amaro C."/>
        </authorList>
    </citation>
    <scope>NUCLEOTIDE SEQUENCE</scope>
</reference>